<evidence type="ECO:0000256" key="2">
    <source>
        <dbReference type="SAM" id="SignalP"/>
    </source>
</evidence>
<comment type="caution">
    <text evidence="3">The sequence shown here is derived from an EMBL/GenBank/DDBJ whole genome shotgun (WGS) entry which is preliminary data.</text>
</comment>
<dbReference type="SUPFAM" id="SSF89872">
    <property type="entry name" value="Inhibitor of vertebrate lysozyme, Ivy"/>
    <property type="match status" value="1"/>
</dbReference>
<dbReference type="AlphaFoldDB" id="A0A4R0YW08"/>
<dbReference type="Proteomes" id="UP000291822">
    <property type="component" value="Unassembled WGS sequence"/>
</dbReference>
<protein>
    <recommendedName>
        <fullName evidence="5">C-lysozyme inhibitor</fullName>
    </recommendedName>
</protein>
<dbReference type="PROSITE" id="PS51257">
    <property type="entry name" value="PROKAR_LIPOPROTEIN"/>
    <property type="match status" value="1"/>
</dbReference>
<keyword evidence="4" id="KW-1185">Reference proteome</keyword>
<feature type="region of interest" description="Disordered" evidence="1">
    <location>
        <begin position="128"/>
        <end position="150"/>
    </location>
</feature>
<evidence type="ECO:0000313" key="3">
    <source>
        <dbReference type="EMBL" id="TCI10540.1"/>
    </source>
</evidence>
<feature type="chain" id="PRO_5020885553" description="C-lysozyme inhibitor" evidence="2">
    <location>
        <begin position="25"/>
        <end position="170"/>
    </location>
</feature>
<dbReference type="InterPro" id="IPR036501">
    <property type="entry name" value="Inhibitor_vert_lysozyme_sf"/>
</dbReference>
<accession>A0A4R0YW08</accession>
<dbReference type="Pfam" id="PF08816">
    <property type="entry name" value="Ivy"/>
    <property type="match status" value="1"/>
</dbReference>
<proteinExistence type="predicted"/>
<name>A0A4R0YW08_9GAMM</name>
<reference evidence="3 4" key="1">
    <citation type="submission" date="2019-02" db="EMBL/GenBank/DDBJ databases">
        <title>Dyella amyloliquefaciens sp. nov., isolated from forest soil.</title>
        <authorList>
            <person name="Gao Z.-H."/>
            <person name="Qiu L.-H."/>
        </authorList>
    </citation>
    <scope>NUCLEOTIDE SEQUENCE [LARGE SCALE GENOMIC DNA]</scope>
    <source>
        <strain evidence="3 4">KACC 12747</strain>
    </source>
</reference>
<feature type="signal peptide" evidence="2">
    <location>
        <begin position="1"/>
        <end position="24"/>
    </location>
</feature>
<sequence>MDRRYALVLVISVACVACSQPHGAASPSAGPAAHATSVAASHIARTGPQYLRDLLQHPDFASAFVALSGADQLPPWTRQGGTSTPAQRVELEGRAWWLATACKPHDCPSERILVLYDENTHAMSGLFARRKPGEPSDVDSNDPANDDWIWLGAPDDAAKQLLQQKLYSPD</sequence>
<dbReference type="EMBL" id="SJTG01000002">
    <property type="protein sequence ID" value="TCI10540.1"/>
    <property type="molecule type" value="Genomic_DNA"/>
</dbReference>
<evidence type="ECO:0008006" key="5">
    <source>
        <dbReference type="Google" id="ProtNLM"/>
    </source>
</evidence>
<keyword evidence="2" id="KW-0732">Signal</keyword>
<organism evidence="3 4">
    <name type="scientific">Dyella soli</name>
    <dbReference type="NCBI Taxonomy" id="522319"/>
    <lineage>
        <taxon>Bacteria</taxon>
        <taxon>Pseudomonadati</taxon>
        <taxon>Pseudomonadota</taxon>
        <taxon>Gammaproteobacteria</taxon>
        <taxon>Lysobacterales</taxon>
        <taxon>Rhodanobacteraceae</taxon>
        <taxon>Dyella</taxon>
    </lineage>
</organism>
<gene>
    <name evidence="3" type="ORF">EZM97_16875</name>
</gene>
<evidence type="ECO:0000256" key="1">
    <source>
        <dbReference type="SAM" id="MobiDB-lite"/>
    </source>
</evidence>
<dbReference type="RefSeq" id="WP_131408657.1">
    <property type="nucleotide sequence ID" value="NZ_SJTG01000002.1"/>
</dbReference>
<dbReference type="Gene3D" id="3.40.1420.10">
    <property type="entry name" value="Inhibitor of vertebrate lysozyme"/>
    <property type="match status" value="1"/>
</dbReference>
<evidence type="ECO:0000313" key="4">
    <source>
        <dbReference type="Proteomes" id="UP000291822"/>
    </source>
</evidence>